<name>A0A502CQC3_9SPHN</name>
<organism evidence="1 2">
    <name type="scientific">Sphingomonas oligophenolica</name>
    <dbReference type="NCBI Taxonomy" id="301154"/>
    <lineage>
        <taxon>Bacteria</taxon>
        <taxon>Pseudomonadati</taxon>
        <taxon>Pseudomonadota</taxon>
        <taxon>Alphaproteobacteria</taxon>
        <taxon>Sphingomonadales</taxon>
        <taxon>Sphingomonadaceae</taxon>
        <taxon>Sphingomonas</taxon>
    </lineage>
</organism>
<evidence type="ECO:0000313" key="2">
    <source>
        <dbReference type="Proteomes" id="UP000318413"/>
    </source>
</evidence>
<keyword evidence="2" id="KW-1185">Reference proteome</keyword>
<evidence type="ECO:0008006" key="3">
    <source>
        <dbReference type="Google" id="ProtNLM"/>
    </source>
</evidence>
<proteinExistence type="predicted"/>
<protein>
    <recommendedName>
        <fullName evidence="3">Flagellar FliJ protein</fullName>
    </recommendedName>
</protein>
<dbReference type="EMBL" id="RCZK01000001">
    <property type="protein sequence ID" value="TPG15427.1"/>
    <property type="molecule type" value="Genomic_DNA"/>
</dbReference>
<reference evidence="1 2" key="1">
    <citation type="journal article" date="2019" name="Environ. Microbiol.">
        <title>Species interactions and distinct microbial communities in high Arctic permafrost affected cryosols are associated with the CH4 and CO2 gas fluxes.</title>
        <authorList>
            <person name="Altshuler I."/>
            <person name="Hamel J."/>
            <person name="Turney S."/>
            <person name="Magnuson E."/>
            <person name="Levesque R."/>
            <person name="Greer C."/>
            <person name="Whyte L.G."/>
        </authorList>
    </citation>
    <scope>NUCLEOTIDE SEQUENCE [LARGE SCALE GENOMIC DNA]</scope>
    <source>
        <strain evidence="1 2">S5.1</strain>
    </source>
</reference>
<dbReference type="AlphaFoldDB" id="A0A502CQC3"/>
<dbReference type="OrthoDB" id="7566552at2"/>
<dbReference type="RefSeq" id="WP_140866373.1">
    <property type="nucleotide sequence ID" value="NZ_RCZK01000001.1"/>
</dbReference>
<sequence length="140" mass="15258">MARNRQTLDRIHRVRTIQLNLSRADEAQARDRAASEAALSARITALAEAIAPTRTAAAGFSLTAAAHYRDRLHQSASAAQTRLEAADHRATVAGEATRAARRDQSAVEKLLARVEADDVLKEVRALEAAPAFRKNRHDPC</sequence>
<dbReference type="Proteomes" id="UP000318413">
    <property type="component" value="Unassembled WGS sequence"/>
</dbReference>
<evidence type="ECO:0000313" key="1">
    <source>
        <dbReference type="EMBL" id="TPG15427.1"/>
    </source>
</evidence>
<comment type="caution">
    <text evidence="1">The sequence shown here is derived from an EMBL/GenBank/DDBJ whole genome shotgun (WGS) entry which is preliminary data.</text>
</comment>
<gene>
    <name evidence="1" type="ORF">EAH84_01050</name>
</gene>
<accession>A0A502CQC3</accession>